<name>A0A3M7SW34_BRAPC</name>
<dbReference type="Proteomes" id="UP000276133">
    <property type="component" value="Unassembled WGS sequence"/>
</dbReference>
<organism evidence="1 2">
    <name type="scientific">Brachionus plicatilis</name>
    <name type="common">Marine rotifer</name>
    <name type="synonym">Brachionus muelleri</name>
    <dbReference type="NCBI Taxonomy" id="10195"/>
    <lineage>
        <taxon>Eukaryota</taxon>
        <taxon>Metazoa</taxon>
        <taxon>Spiralia</taxon>
        <taxon>Gnathifera</taxon>
        <taxon>Rotifera</taxon>
        <taxon>Eurotatoria</taxon>
        <taxon>Monogononta</taxon>
        <taxon>Pseudotrocha</taxon>
        <taxon>Ploima</taxon>
        <taxon>Brachionidae</taxon>
        <taxon>Brachionus</taxon>
    </lineage>
</organism>
<evidence type="ECO:0000313" key="2">
    <source>
        <dbReference type="Proteomes" id="UP000276133"/>
    </source>
</evidence>
<protein>
    <submittedName>
        <fullName evidence="1">Uncharacterized protein</fullName>
    </submittedName>
</protein>
<dbReference type="EMBL" id="REGN01000684">
    <property type="protein sequence ID" value="RNA40041.1"/>
    <property type="molecule type" value="Genomic_DNA"/>
</dbReference>
<proteinExistence type="predicted"/>
<reference evidence="1 2" key="1">
    <citation type="journal article" date="2018" name="Sci. Rep.">
        <title>Genomic signatures of local adaptation to the degree of environmental predictability in rotifers.</title>
        <authorList>
            <person name="Franch-Gras L."/>
            <person name="Hahn C."/>
            <person name="Garcia-Roger E.M."/>
            <person name="Carmona M.J."/>
            <person name="Serra M."/>
            <person name="Gomez A."/>
        </authorList>
    </citation>
    <scope>NUCLEOTIDE SEQUENCE [LARGE SCALE GENOMIC DNA]</scope>
    <source>
        <strain evidence="1">HYR1</strain>
    </source>
</reference>
<accession>A0A3M7SW34</accession>
<keyword evidence="2" id="KW-1185">Reference proteome</keyword>
<comment type="caution">
    <text evidence="1">The sequence shown here is derived from an EMBL/GenBank/DDBJ whole genome shotgun (WGS) entry which is preliminary data.</text>
</comment>
<sequence length="107" mass="11407">MDCTFMVSSMSRSFFTFGLVDKQLISYTSTHFLTATHISALTAAAEYEPDSDDDTELAVAVDEPLRVCASPAAATPPKQNMLQPLLSSIFTTSTLAPSTIAAGNKNI</sequence>
<gene>
    <name evidence="1" type="ORF">BpHYR1_029012</name>
</gene>
<dbReference type="AlphaFoldDB" id="A0A3M7SW34"/>
<evidence type="ECO:0000313" key="1">
    <source>
        <dbReference type="EMBL" id="RNA40041.1"/>
    </source>
</evidence>